<evidence type="ECO:0000313" key="4">
    <source>
        <dbReference type="Proteomes" id="UP001317822"/>
    </source>
</evidence>
<organism evidence="3 4">
    <name type="scientific">Lysobacter auxotrophicus</name>
    <dbReference type="NCBI Taxonomy" id="2992573"/>
    <lineage>
        <taxon>Bacteria</taxon>
        <taxon>Pseudomonadati</taxon>
        <taxon>Pseudomonadota</taxon>
        <taxon>Gammaproteobacteria</taxon>
        <taxon>Lysobacterales</taxon>
        <taxon>Lysobacteraceae</taxon>
        <taxon>Lysobacter</taxon>
    </lineage>
</organism>
<dbReference type="EMBL" id="AP027041">
    <property type="protein sequence ID" value="BDU18277.1"/>
    <property type="molecule type" value="Genomic_DNA"/>
</dbReference>
<keyword evidence="4" id="KW-1185">Reference proteome</keyword>
<dbReference type="Pfam" id="PF13588">
    <property type="entry name" value="HSDR_N_2"/>
    <property type="match status" value="1"/>
</dbReference>
<feature type="domain" description="Type I restriction enzyme R protein N-terminal" evidence="2">
    <location>
        <begin position="61"/>
        <end position="122"/>
    </location>
</feature>
<evidence type="ECO:0000313" key="3">
    <source>
        <dbReference type="EMBL" id="BDU18277.1"/>
    </source>
</evidence>
<evidence type="ECO:0000259" key="2">
    <source>
        <dbReference type="Pfam" id="PF13588"/>
    </source>
</evidence>
<dbReference type="InterPro" id="IPR029464">
    <property type="entry name" value="HSDR_N"/>
</dbReference>
<feature type="region of interest" description="Disordered" evidence="1">
    <location>
        <begin position="249"/>
        <end position="271"/>
    </location>
</feature>
<dbReference type="Proteomes" id="UP001317822">
    <property type="component" value="Chromosome"/>
</dbReference>
<reference evidence="3 4" key="1">
    <citation type="journal article" date="2023" name="Int. J. Syst. Evol. Microbiol.">
        <title>Physiological and genomic analyses of cobalamin (vitamin B12)-auxotrophy of Lysobacter auxotrophicus sp. nov., a methionine-auxotrophic chitinolytic bacterium isolated from chitin-treated soil.</title>
        <authorList>
            <person name="Saito A."/>
            <person name="Dohra H."/>
            <person name="Hamada M."/>
            <person name="Moriuchi R."/>
            <person name="Kotsuchibashi Y."/>
            <person name="Mori K."/>
        </authorList>
    </citation>
    <scope>NUCLEOTIDE SEQUENCE [LARGE SCALE GENOMIC DNA]</scope>
    <source>
        <strain evidence="3 4">5-21a</strain>
    </source>
</reference>
<evidence type="ECO:0000256" key="1">
    <source>
        <dbReference type="SAM" id="MobiDB-lite"/>
    </source>
</evidence>
<proteinExistence type="predicted"/>
<gene>
    <name evidence="3" type="ORF">LA521A_34780</name>
</gene>
<name>A0ABM8DI31_9GAMM</name>
<dbReference type="RefSeq" id="WP_281780145.1">
    <property type="nucleotide sequence ID" value="NZ_AP027041.1"/>
</dbReference>
<accession>A0ABM8DI31</accession>
<protein>
    <submittedName>
        <fullName evidence="3">Type I restriction enzyme HsdR N-terminal domain-containing protein</fullName>
    </submittedName>
</protein>
<sequence>MAAVPKKVAERLVAGLKRYQPILAAARARDVGEADTVTIIKDMLADVFGYDKYSDVTSEHSIRSTFCDLAIKIDGQLQTLIEVKAIGLDLKDTHVKQAIDYAANQGVDWVLLTNGITWRVYHLIFAKPIDQELVLEIDFCALNPRAAGDVELLYLWCKEGWQRSMLGEYHTQRQALSRFFLGALLQTDTVLDVIRRELRRVSPDVRIDTAQIKDVLISEVIKRDVLEGDKADEARKKIARAANIALRTTMPKPRKAKEDAAVEVDAQMEGG</sequence>